<gene>
    <name evidence="4" type="ORF">K504DRAFT_495430</name>
</gene>
<accession>A0A6G1JSY4</accession>
<proteinExistence type="inferred from homology"/>
<sequence length="238" mass="26184">MPSFDVNSTDNDVLNKFNAKAKRKTFLITGPSQAAIGGQVSISLASALPKLFILAGRNESKIRPDMEEIQKTGSKLTPKARQNLLNFTNSVMTRQFAVSYSGYFLLTNLLFDEGIVSYGNDVLKVGSLGYQVLDIHLEDINFKTYGQAKSAQRLETRDLANHLRGRNITAFVAHAGVSLEGQLLANSTIDQDYFDEAKMLALEKKQRQNVANPKFGITQGDRRRGPLCGIEPKAQGDG</sequence>
<dbReference type="Proteomes" id="UP000799428">
    <property type="component" value="Unassembled WGS sequence"/>
</dbReference>
<keyword evidence="2" id="KW-0560">Oxidoreductase</keyword>
<evidence type="ECO:0008006" key="6">
    <source>
        <dbReference type="Google" id="ProtNLM"/>
    </source>
</evidence>
<reference evidence="4" key="1">
    <citation type="journal article" date="2020" name="Stud. Mycol.">
        <title>101 Dothideomycetes genomes: a test case for predicting lifestyles and emergence of pathogens.</title>
        <authorList>
            <person name="Haridas S."/>
            <person name="Albert R."/>
            <person name="Binder M."/>
            <person name="Bloem J."/>
            <person name="Labutti K."/>
            <person name="Salamov A."/>
            <person name="Andreopoulos B."/>
            <person name="Baker S."/>
            <person name="Barry K."/>
            <person name="Bills G."/>
            <person name="Bluhm B."/>
            <person name="Cannon C."/>
            <person name="Castanera R."/>
            <person name="Culley D."/>
            <person name="Daum C."/>
            <person name="Ezra D."/>
            <person name="Gonzalez J."/>
            <person name="Henrissat B."/>
            <person name="Kuo A."/>
            <person name="Liang C."/>
            <person name="Lipzen A."/>
            <person name="Lutzoni F."/>
            <person name="Magnuson J."/>
            <person name="Mondo S."/>
            <person name="Nolan M."/>
            <person name="Ohm R."/>
            <person name="Pangilinan J."/>
            <person name="Park H.-J."/>
            <person name="Ramirez L."/>
            <person name="Alfaro M."/>
            <person name="Sun H."/>
            <person name="Tritt A."/>
            <person name="Yoshinaga Y."/>
            <person name="Zwiers L.-H."/>
            <person name="Turgeon B."/>
            <person name="Goodwin S."/>
            <person name="Spatafora J."/>
            <person name="Crous P."/>
            <person name="Grigoriev I."/>
        </authorList>
    </citation>
    <scope>NUCLEOTIDE SEQUENCE</scope>
    <source>
        <strain evidence="4">CBS 279.74</strain>
    </source>
</reference>
<evidence type="ECO:0000256" key="2">
    <source>
        <dbReference type="ARBA" id="ARBA00023002"/>
    </source>
</evidence>
<evidence type="ECO:0000313" key="4">
    <source>
        <dbReference type="EMBL" id="KAF2703620.1"/>
    </source>
</evidence>
<dbReference type="PANTHER" id="PTHR24320">
    <property type="entry name" value="RETINOL DEHYDROGENASE"/>
    <property type="match status" value="1"/>
</dbReference>
<dbReference type="EMBL" id="MU005786">
    <property type="protein sequence ID" value="KAF2703620.1"/>
    <property type="molecule type" value="Genomic_DNA"/>
</dbReference>
<dbReference type="AlphaFoldDB" id="A0A6G1JSY4"/>
<dbReference type="PANTHER" id="PTHR24320:SF283">
    <property type="entry name" value="RETINOL DEHYDROGENASE 11"/>
    <property type="match status" value="1"/>
</dbReference>
<dbReference type="InterPro" id="IPR036291">
    <property type="entry name" value="NAD(P)-bd_dom_sf"/>
</dbReference>
<protein>
    <recommendedName>
        <fullName evidence="6">NAD(P)-binding protein</fullName>
    </recommendedName>
</protein>
<feature type="region of interest" description="Disordered" evidence="3">
    <location>
        <begin position="211"/>
        <end position="238"/>
    </location>
</feature>
<comment type="similarity">
    <text evidence="1">Belongs to the short-chain dehydrogenases/reductases (SDR) family.</text>
</comment>
<evidence type="ECO:0000256" key="3">
    <source>
        <dbReference type="SAM" id="MobiDB-lite"/>
    </source>
</evidence>
<dbReference type="OrthoDB" id="191139at2759"/>
<dbReference type="SUPFAM" id="SSF51735">
    <property type="entry name" value="NAD(P)-binding Rossmann-fold domains"/>
    <property type="match status" value="1"/>
</dbReference>
<name>A0A6G1JSY4_9PLEO</name>
<organism evidence="4 5">
    <name type="scientific">Pleomassaria siparia CBS 279.74</name>
    <dbReference type="NCBI Taxonomy" id="1314801"/>
    <lineage>
        <taxon>Eukaryota</taxon>
        <taxon>Fungi</taxon>
        <taxon>Dikarya</taxon>
        <taxon>Ascomycota</taxon>
        <taxon>Pezizomycotina</taxon>
        <taxon>Dothideomycetes</taxon>
        <taxon>Pleosporomycetidae</taxon>
        <taxon>Pleosporales</taxon>
        <taxon>Pleomassariaceae</taxon>
        <taxon>Pleomassaria</taxon>
    </lineage>
</organism>
<dbReference type="Gene3D" id="3.40.50.720">
    <property type="entry name" value="NAD(P)-binding Rossmann-like Domain"/>
    <property type="match status" value="1"/>
</dbReference>
<keyword evidence="5" id="KW-1185">Reference proteome</keyword>
<dbReference type="GO" id="GO:0016491">
    <property type="term" value="F:oxidoreductase activity"/>
    <property type="evidence" value="ECO:0007669"/>
    <property type="project" value="UniProtKB-KW"/>
</dbReference>
<evidence type="ECO:0000256" key="1">
    <source>
        <dbReference type="ARBA" id="ARBA00006484"/>
    </source>
</evidence>
<evidence type="ECO:0000313" key="5">
    <source>
        <dbReference type="Proteomes" id="UP000799428"/>
    </source>
</evidence>